<dbReference type="PANTHER" id="PTHR13318">
    <property type="entry name" value="PARTNER OF PAIRED, ISOFORM B-RELATED"/>
    <property type="match status" value="1"/>
</dbReference>
<organism evidence="1 2">
    <name type="scientific">Tricholomella constricta</name>
    <dbReference type="NCBI Taxonomy" id="117010"/>
    <lineage>
        <taxon>Eukaryota</taxon>
        <taxon>Fungi</taxon>
        <taxon>Dikarya</taxon>
        <taxon>Basidiomycota</taxon>
        <taxon>Agaricomycotina</taxon>
        <taxon>Agaricomycetes</taxon>
        <taxon>Agaricomycetidae</taxon>
        <taxon>Agaricales</taxon>
        <taxon>Tricholomatineae</taxon>
        <taxon>Lyophyllaceae</taxon>
        <taxon>Tricholomella</taxon>
    </lineage>
</organism>
<dbReference type="EMBL" id="JAACJP010000022">
    <property type="protein sequence ID" value="KAF5377863.1"/>
    <property type="molecule type" value="Genomic_DNA"/>
</dbReference>
<name>A0A8H5H6X2_9AGAR</name>
<evidence type="ECO:0000313" key="2">
    <source>
        <dbReference type="Proteomes" id="UP000565441"/>
    </source>
</evidence>
<comment type="caution">
    <text evidence="1">The sequence shown here is derived from an EMBL/GenBank/DDBJ whole genome shotgun (WGS) entry which is preliminary data.</text>
</comment>
<dbReference type="OrthoDB" id="3354475at2759"/>
<dbReference type="AlphaFoldDB" id="A0A8H5H6X2"/>
<protein>
    <submittedName>
        <fullName evidence="1">Uncharacterized protein</fullName>
    </submittedName>
</protein>
<accession>A0A8H5H6X2</accession>
<dbReference type="Gene3D" id="3.80.10.10">
    <property type="entry name" value="Ribonuclease Inhibitor"/>
    <property type="match status" value="1"/>
</dbReference>
<dbReference type="PANTHER" id="PTHR13318:SF190">
    <property type="entry name" value="PARTNER OF PAIRED, ISOFORM B"/>
    <property type="match status" value="1"/>
</dbReference>
<dbReference type="GO" id="GO:0019005">
    <property type="term" value="C:SCF ubiquitin ligase complex"/>
    <property type="evidence" value="ECO:0007669"/>
    <property type="project" value="TreeGrafter"/>
</dbReference>
<proteinExistence type="predicted"/>
<dbReference type="SUPFAM" id="SSF52047">
    <property type="entry name" value="RNI-like"/>
    <property type="match status" value="1"/>
</dbReference>
<dbReference type="InterPro" id="IPR032675">
    <property type="entry name" value="LRR_dom_sf"/>
</dbReference>
<keyword evidence="2" id="KW-1185">Reference proteome</keyword>
<gene>
    <name evidence="1" type="ORF">D9615_006740</name>
</gene>
<reference evidence="1 2" key="1">
    <citation type="journal article" date="2020" name="ISME J.">
        <title>Uncovering the hidden diversity of litter-decomposition mechanisms in mushroom-forming fungi.</title>
        <authorList>
            <person name="Floudas D."/>
            <person name="Bentzer J."/>
            <person name="Ahren D."/>
            <person name="Johansson T."/>
            <person name="Persson P."/>
            <person name="Tunlid A."/>
        </authorList>
    </citation>
    <scope>NUCLEOTIDE SEQUENCE [LARGE SCALE GENOMIC DNA]</scope>
    <source>
        <strain evidence="1 2">CBS 661.87</strain>
    </source>
</reference>
<dbReference type="Proteomes" id="UP000565441">
    <property type="component" value="Unassembled WGS sequence"/>
</dbReference>
<evidence type="ECO:0000313" key="1">
    <source>
        <dbReference type="EMBL" id="KAF5377863.1"/>
    </source>
</evidence>
<dbReference type="GO" id="GO:0031146">
    <property type="term" value="P:SCF-dependent proteasomal ubiquitin-dependent protein catabolic process"/>
    <property type="evidence" value="ECO:0007669"/>
    <property type="project" value="TreeGrafter"/>
</dbReference>
<sequence>MHQCLKTPQIFAMVCKEVYFGSTDLRCKHDTLAALAQTCQSFMEPAFDMLWRRLSSLTPLVRCFAQDVWQLKGCTISFNRIPQPSEWERFLFYARRVKLLRYTSLVHPRNPDYAPHAVWQVLNLTRPSSLAHLLPNLQTLFWKASDEVFPYIRLLLSPTLKKLEVSMRVRVSSIGSNLLRPSVLPTLKELCPALVNITITSVNTMERVQGVSDSILHLDTLCSLHIEGSISIDALNHIAQFPSLQSFHFTISRGMPPIDSVSGTGKFPALRRLELQGMELEWINDLLAAITVSVIETVNLIFPLHNPTGWQALLTNLSLSHATLRILKLKENGHAGTDNSINSDTLRTLLACSYITHVSIHPAHKLDLDDQLLQGFSEAWPHLRHLDLGYQDLWLKPYHITLKGLLPLVRGCPKLEHLELLLNATATNFSLATRPGMGTSSATLTTLKLGYSPVGDPAKVAAFLFDVFPNATTITGNDEGWTETLDLFNLFKTMRQWPAQ</sequence>